<evidence type="ECO:0000313" key="1">
    <source>
        <dbReference type="EMBL" id="TCP61154.1"/>
    </source>
</evidence>
<proteinExistence type="predicted"/>
<keyword evidence="2" id="KW-1185">Reference proteome</keyword>
<protein>
    <submittedName>
        <fullName evidence="1">Uncharacterized protein</fullName>
    </submittedName>
</protein>
<dbReference type="EMBL" id="SLXU01000006">
    <property type="protein sequence ID" value="TCP61154.1"/>
    <property type="molecule type" value="Genomic_DNA"/>
</dbReference>
<dbReference type="AlphaFoldDB" id="A0A4R2REY1"/>
<accession>A0A4R2REY1</accession>
<name>A0A4R2REY1_9RHOB</name>
<gene>
    <name evidence="1" type="ORF">EV663_106101</name>
</gene>
<comment type="caution">
    <text evidence="1">The sequence shown here is derived from an EMBL/GenBank/DDBJ whole genome shotgun (WGS) entry which is preliminary data.</text>
</comment>
<dbReference type="OrthoDB" id="7867825at2"/>
<evidence type="ECO:0000313" key="2">
    <source>
        <dbReference type="Proteomes" id="UP000295050"/>
    </source>
</evidence>
<dbReference type="Proteomes" id="UP000295050">
    <property type="component" value="Unassembled WGS sequence"/>
</dbReference>
<organism evidence="1 2">
    <name type="scientific">Rhodovulum bhavnagarense</name>
    <dbReference type="NCBI Taxonomy" id="992286"/>
    <lineage>
        <taxon>Bacteria</taxon>
        <taxon>Pseudomonadati</taxon>
        <taxon>Pseudomonadota</taxon>
        <taxon>Alphaproteobacteria</taxon>
        <taxon>Rhodobacterales</taxon>
        <taxon>Paracoccaceae</taxon>
        <taxon>Rhodovulum</taxon>
    </lineage>
</organism>
<reference evidence="1 2" key="1">
    <citation type="submission" date="2019-03" db="EMBL/GenBank/DDBJ databases">
        <title>Genomic Encyclopedia of Type Strains, Phase IV (KMG-IV): sequencing the most valuable type-strain genomes for metagenomic binning, comparative biology and taxonomic classification.</title>
        <authorList>
            <person name="Goeker M."/>
        </authorList>
    </citation>
    <scope>NUCLEOTIDE SEQUENCE [LARGE SCALE GENOMIC DNA]</scope>
    <source>
        <strain evidence="1 2">DSM 24766</strain>
    </source>
</reference>
<sequence length="104" mass="10954">MLALVGLAACAPVPPDRTGVAFRPDAGGLAVPETGRRVDFGRAPAGVVAPLTRELGPFDPLPLATCPDAITQRLRWGDLELTFTQERFVGWRQGAERAGQVCGG</sequence>